<evidence type="ECO:0000256" key="2">
    <source>
        <dbReference type="SAM" id="SignalP"/>
    </source>
</evidence>
<protein>
    <submittedName>
        <fullName evidence="3">Uncharacterized protein</fullName>
    </submittedName>
</protein>
<dbReference type="AlphaFoldDB" id="A0A8H4TQI7"/>
<reference evidence="3" key="1">
    <citation type="journal article" date="2020" name="BMC Genomics">
        <title>Correction to: Identification and distribution of gene clusters required for synthesis of sphingolipid metabolism inhibitors in diverse species of the filamentous fungus Fusarium.</title>
        <authorList>
            <person name="Kim H.S."/>
            <person name="Lohmar J.M."/>
            <person name="Busman M."/>
            <person name="Brown D.W."/>
            <person name="Naumann T.A."/>
            <person name="Divon H.H."/>
            <person name="Lysoe E."/>
            <person name="Uhlig S."/>
            <person name="Proctor R.H."/>
        </authorList>
    </citation>
    <scope>NUCLEOTIDE SEQUENCE</scope>
    <source>
        <strain evidence="3">NRRL 22465</strain>
    </source>
</reference>
<evidence type="ECO:0000256" key="1">
    <source>
        <dbReference type="SAM" id="MobiDB-lite"/>
    </source>
</evidence>
<gene>
    <name evidence="3" type="ORF">FZEAL_10992</name>
</gene>
<dbReference type="EMBL" id="JABEYC010001792">
    <property type="protein sequence ID" value="KAF4962183.1"/>
    <property type="molecule type" value="Genomic_DNA"/>
</dbReference>
<proteinExistence type="predicted"/>
<evidence type="ECO:0000313" key="3">
    <source>
        <dbReference type="EMBL" id="KAF4962183.1"/>
    </source>
</evidence>
<keyword evidence="2" id="KW-0732">Signal</keyword>
<sequence>DKVHLKGFWFIAVAKVLQTLDVGPSCPDKQRPPTAALGPSGRHRAPVQSAFCSGAADGGGQRRRDDELSPTALIRGGQPNASRSAEPTQHQ</sequence>
<feature type="compositionally biased region" description="Polar residues" evidence="1">
    <location>
        <begin position="79"/>
        <end position="91"/>
    </location>
</feature>
<dbReference type="Proteomes" id="UP000635477">
    <property type="component" value="Unassembled WGS sequence"/>
</dbReference>
<feature type="signal peptide" evidence="2">
    <location>
        <begin position="1"/>
        <end position="19"/>
    </location>
</feature>
<name>A0A8H4TQI7_9HYPO</name>
<evidence type="ECO:0000313" key="4">
    <source>
        <dbReference type="Proteomes" id="UP000635477"/>
    </source>
</evidence>
<feature type="non-terminal residue" evidence="3">
    <location>
        <position position="1"/>
    </location>
</feature>
<keyword evidence="4" id="KW-1185">Reference proteome</keyword>
<comment type="caution">
    <text evidence="3">The sequence shown here is derived from an EMBL/GenBank/DDBJ whole genome shotgun (WGS) entry which is preliminary data.</text>
</comment>
<reference evidence="3" key="2">
    <citation type="submission" date="2020-05" db="EMBL/GenBank/DDBJ databases">
        <authorList>
            <person name="Kim H.-S."/>
            <person name="Proctor R.H."/>
            <person name="Brown D.W."/>
        </authorList>
    </citation>
    <scope>NUCLEOTIDE SEQUENCE</scope>
    <source>
        <strain evidence="3">NRRL 22465</strain>
    </source>
</reference>
<feature type="chain" id="PRO_5034962180" evidence="2">
    <location>
        <begin position="20"/>
        <end position="91"/>
    </location>
</feature>
<organism evidence="3 4">
    <name type="scientific">Fusarium zealandicum</name>
    <dbReference type="NCBI Taxonomy" id="1053134"/>
    <lineage>
        <taxon>Eukaryota</taxon>
        <taxon>Fungi</taxon>
        <taxon>Dikarya</taxon>
        <taxon>Ascomycota</taxon>
        <taxon>Pezizomycotina</taxon>
        <taxon>Sordariomycetes</taxon>
        <taxon>Hypocreomycetidae</taxon>
        <taxon>Hypocreales</taxon>
        <taxon>Nectriaceae</taxon>
        <taxon>Fusarium</taxon>
        <taxon>Fusarium staphyleae species complex</taxon>
    </lineage>
</organism>
<accession>A0A8H4TQI7</accession>
<feature type="region of interest" description="Disordered" evidence="1">
    <location>
        <begin position="22"/>
        <end position="91"/>
    </location>
</feature>